<feature type="compositionally biased region" description="Polar residues" evidence="1">
    <location>
        <begin position="333"/>
        <end position="345"/>
    </location>
</feature>
<feature type="domain" description="N-acetyltransferase" evidence="2">
    <location>
        <begin position="177"/>
        <end position="345"/>
    </location>
</feature>
<evidence type="ECO:0000313" key="4">
    <source>
        <dbReference type="Proteomes" id="UP001212997"/>
    </source>
</evidence>
<dbReference type="AlphaFoldDB" id="A0AAD5YHG5"/>
<evidence type="ECO:0000313" key="3">
    <source>
        <dbReference type="EMBL" id="KAJ3488967.1"/>
    </source>
</evidence>
<accession>A0AAD5YHG5</accession>
<evidence type="ECO:0000256" key="1">
    <source>
        <dbReference type="SAM" id="MobiDB-lite"/>
    </source>
</evidence>
<reference evidence="3" key="1">
    <citation type="submission" date="2022-07" db="EMBL/GenBank/DDBJ databases">
        <title>Genome Sequence of Physisporinus lineatus.</title>
        <authorList>
            <person name="Buettner E."/>
        </authorList>
    </citation>
    <scope>NUCLEOTIDE SEQUENCE</scope>
    <source>
        <strain evidence="3">VT162</strain>
    </source>
</reference>
<organism evidence="3 4">
    <name type="scientific">Meripilus lineatus</name>
    <dbReference type="NCBI Taxonomy" id="2056292"/>
    <lineage>
        <taxon>Eukaryota</taxon>
        <taxon>Fungi</taxon>
        <taxon>Dikarya</taxon>
        <taxon>Basidiomycota</taxon>
        <taxon>Agaricomycotina</taxon>
        <taxon>Agaricomycetes</taxon>
        <taxon>Polyporales</taxon>
        <taxon>Meripilaceae</taxon>
        <taxon>Meripilus</taxon>
    </lineage>
</organism>
<dbReference type="Proteomes" id="UP001212997">
    <property type="component" value="Unassembled WGS sequence"/>
</dbReference>
<comment type="caution">
    <text evidence="3">The sequence shown here is derived from an EMBL/GenBank/DDBJ whole genome shotgun (WGS) entry which is preliminary data.</text>
</comment>
<gene>
    <name evidence="3" type="ORF">NLI96_g2439</name>
</gene>
<dbReference type="GO" id="GO:0016747">
    <property type="term" value="F:acyltransferase activity, transferring groups other than amino-acyl groups"/>
    <property type="evidence" value="ECO:0007669"/>
    <property type="project" value="InterPro"/>
</dbReference>
<dbReference type="InterPro" id="IPR016181">
    <property type="entry name" value="Acyl_CoA_acyltransferase"/>
</dbReference>
<dbReference type="Pfam" id="PF00583">
    <property type="entry name" value="Acetyltransf_1"/>
    <property type="match status" value="1"/>
</dbReference>
<evidence type="ECO:0000259" key="2">
    <source>
        <dbReference type="PROSITE" id="PS51186"/>
    </source>
</evidence>
<sequence>MHIERNDLRIVLFEHLDEFLAIVEQRDDSSTNFGVGALLECRVCEDGKWEWDSREKVLIGVFKGTELLLALTKVAQDFSWILSDARREKVSWTDKEIASVSDYLASSIPTTIDSRRVDKVFGPEKLVDSFTKALESNRREQGEQVEAKDFFRGVVLSATAVTLPPPSPTYSQHRVSLVTNDIEVEEVVPLYIEFTRGGPETATREQARERMREAHRWKGLWRCYINGEIAGFIVVGRFTPRTASIKNVFVHPDHRRQGVGETMVRAVTRYYLGVQPLGFLGAPEEGPEGGARQEVCLNVIEEGAQRLYGRCEKQAIVSATRQGQPQDDHNHVKPSNTTISPGAGT</sequence>
<protein>
    <recommendedName>
        <fullName evidence="2">N-acetyltransferase domain-containing protein</fullName>
    </recommendedName>
</protein>
<dbReference type="EMBL" id="JANAWD010000055">
    <property type="protein sequence ID" value="KAJ3488967.1"/>
    <property type="molecule type" value="Genomic_DNA"/>
</dbReference>
<dbReference type="CDD" id="cd04301">
    <property type="entry name" value="NAT_SF"/>
    <property type="match status" value="1"/>
</dbReference>
<dbReference type="InterPro" id="IPR000182">
    <property type="entry name" value="GNAT_dom"/>
</dbReference>
<proteinExistence type="predicted"/>
<dbReference type="SUPFAM" id="SSF55729">
    <property type="entry name" value="Acyl-CoA N-acyltransferases (Nat)"/>
    <property type="match status" value="1"/>
</dbReference>
<name>A0AAD5YHG5_9APHY</name>
<feature type="region of interest" description="Disordered" evidence="1">
    <location>
        <begin position="319"/>
        <end position="345"/>
    </location>
</feature>
<dbReference type="PROSITE" id="PS51186">
    <property type="entry name" value="GNAT"/>
    <property type="match status" value="1"/>
</dbReference>
<dbReference type="Gene3D" id="3.40.630.30">
    <property type="match status" value="1"/>
</dbReference>
<keyword evidence="4" id="KW-1185">Reference proteome</keyword>